<dbReference type="Pfam" id="PF25967">
    <property type="entry name" value="RND-MFP_C"/>
    <property type="match status" value="1"/>
</dbReference>
<gene>
    <name evidence="10" type="ORF">A5892_11430</name>
</gene>
<comment type="subcellular location">
    <subcellularLocation>
        <location evidence="1">Cell inner membrane</location>
        <topology evidence="1">Lipid-anchor</topology>
    </subcellularLocation>
</comment>
<feature type="region of interest" description="Disordered" evidence="4">
    <location>
        <begin position="360"/>
        <end position="401"/>
    </location>
</feature>
<evidence type="ECO:0000256" key="1">
    <source>
        <dbReference type="ARBA" id="ARBA00004519"/>
    </source>
</evidence>
<dbReference type="GO" id="GO:0046677">
    <property type="term" value="P:response to antibiotic"/>
    <property type="evidence" value="ECO:0007669"/>
    <property type="project" value="TreeGrafter"/>
</dbReference>
<dbReference type="NCBIfam" id="TIGR01730">
    <property type="entry name" value="RND_mfp"/>
    <property type="match status" value="1"/>
</dbReference>
<dbReference type="Gene3D" id="1.10.287.470">
    <property type="entry name" value="Helix hairpin bin"/>
    <property type="match status" value="1"/>
</dbReference>
<evidence type="ECO:0000259" key="9">
    <source>
        <dbReference type="Pfam" id="PF25967"/>
    </source>
</evidence>
<dbReference type="InterPro" id="IPR058626">
    <property type="entry name" value="MdtA-like_b-barrel"/>
</dbReference>
<dbReference type="AlphaFoldDB" id="A0A172YFM0"/>
<dbReference type="GO" id="GO:0030313">
    <property type="term" value="C:cell envelope"/>
    <property type="evidence" value="ECO:0007669"/>
    <property type="project" value="UniProtKB-SubCell"/>
</dbReference>
<dbReference type="KEGG" id="haa:A5892_11430"/>
<dbReference type="Pfam" id="PF25944">
    <property type="entry name" value="Beta-barrel_RND"/>
    <property type="match status" value="1"/>
</dbReference>
<evidence type="ECO:0000259" key="8">
    <source>
        <dbReference type="Pfam" id="PF25944"/>
    </source>
</evidence>
<evidence type="ECO:0000313" key="11">
    <source>
        <dbReference type="Proteomes" id="UP000077875"/>
    </source>
</evidence>
<name>A0A172YFM0_9GAMM</name>
<dbReference type="Pfam" id="PF25876">
    <property type="entry name" value="HH_MFP_RND"/>
    <property type="match status" value="1"/>
</dbReference>
<evidence type="ECO:0000259" key="6">
    <source>
        <dbReference type="Pfam" id="PF25876"/>
    </source>
</evidence>
<keyword evidence="5" id="KW-0732">Signal</keyword>
<reference evidence="10 11" key="1">
    <citation type="submission" date="2016-04" db="EMBL/GenBank/DDBJ databases">
        <title>Complete Genome Sequence of Halotalea alkalilenta IHB B 13600.</title>
        <authorList>
            <person name="Swarnkar M.K."/>
            <person name="Sharma A."/>
            <person name="Kaushal K."/>
            <person name="Soni R."/>
            <person name="Rana S."/>
            <person name="Singh A.K."/>
            <person name="Gulati A."/>
        </authorList>
    </citation>
    <scope>NUCLEOTIDE SEQUENCE [LARGE SCALE GENOMIC DNA]</scope>
    <source>
        <strain evidence="10 11">IHB B 13600</strain>
    </source>
</reference>
<evidence type="ECO:0000256" key="4">
    <source>
        <dbReference type="SAM" id="MobiDB-lite"/>
    </source>
</evidence>
<feature type="signal peptide" evidence="5">
    <location>
        <begin position="1"/>
        <end position="23"/>
    </location>
</feature>
<dbReference type="EMBL" id="CP015243">
    <property type="protein sequence ID" value="ANF57997.1"/>
    <property type="molecule type" value="Genomic_DNA"/>
</dbReference>
<dbReference type="RefSeq" id="WP_064122911.1">
    <property type="nucleotide sequence ID" value="NZ_CP015243.1"/>
</dbReference>
<keyword evidence="3" id="KW-0175">Coiled coil</keyword>
<dbReference type="InterPro" id="IPR058625">
    <property type="entry name" value="MdtA-like_BSH"/>
</dbReference>
<evidence type="ECO:0000259" key="7">
    <source>
        <dbReference type="Pfam" id="PF25917"/>
    </source>
</evidence>
<dbReference type="InterPro" id="IPR058624">
    <property type="entry name" value="MdtA-like_HH"/>
</dbReference>
<feature type="domain" description="Multidrug resistance protein MdtA-like C-terminal permuted SH3" evidence="9">
    <location>
        <begin position="307"/>
        <end position="362"/>
    </location>
</feature>
<dbReference type="GO" id="GO:0022857">
    <property type="term" value="F:transmembrane transporter activity"/>
    <property type="evidence" value="ECO:0007669"/>
    <property type="project" value="InterPro"/>
</dbReference>
<organism evidence="10 11">
    <name type="scientific">Halotalea alkalilenta</name>
    <dbReference type="NCBI Taxonomy" id="376489"/>
    <lineage>
        <taxon>Bacteria</taxon>
        <taxon>Pseudomonadati</taxon>
        <taxon>Pseudomonadota</taxon>
        <taxon>Gammaproteobacteria</taxon>
        <taxon>Oceanospirillales</taxon>
        <taxon>Halomonadaceae</taxon>
        <taxon>Halotalea</taxon>
    </lineage>
</organism>
<dbReference type="Gene3D" id="2.40.30.170">
    <property type="match status" value="1"/>
</dbReference>
<comment type="similarity">
    <text evidence="2">Belongs to the membrane fusion protein (MFP) (TC 8.A.1) family.</text>
</comment>
<evidence type="ECO:0000313" key="10">
    <source>
        <dbReference type="EMBL" id="ANF57997.1"/>
    </source>
</evidence>
<dbReference type="Gene3D" id="2.40.420.20">
    <property type="match status" value="1"/>
</dbReference>
<feature type="chain" id="PRO_5008004666" evidence="5">
    <location>
        <begin position="24"/>
        <end position="401"/>
    </location>
</feature>
<feature type="domain" description="Multidrug resistance protein MdtA-like barrel-sandwich hybrid" evidence="7">
    <location>
        <begin position="71"/>
        <end position="210"/>
    </location>
</feature>
<evidence type="ECO:0000256" key="3">
    <source>
        <dbReference type="SAM" id="Coils"/>
    </source>
</evidence>
<dbReference type="Gene3D" id="2.40.50.100">
    <property type="match status" value="1"/>
</dbReference>
<dbReference type="STRING" id="376489.A5892_11430"/>
<dbReference type="PROSITE" id="PS51257">
    <property type="entry name" value="PROKAR_LIPOPROTEIN"/>
    <property type="match status" value="1"/>
</dbReference>
<feature type="domain" description="Multidrug resistance protein MdtA-like alpha-helical hairpin" evidence="6">
    <location>
        <begin position="111"/>
        <end position="179"/>
    </location>
</feature>
<dbReference type="Proteomes" id="UP000077875">
    <property type="component" value="Chromosome"/>
</dbReference>
<dbReference type="PANTHER" id="PTHR30158">
    <property type="entry name" value="ACRA/E-RELATED COMPONENT OF DRUG EFFLUX TRANSPORTER"/>
    <property type="match status" value="1"/>
</dbReference>
<feature type="coiled-coil region" evidence="3">
    <location>
        <begin position="110"/>
        <end position="137"/>
    </location>
</feature>
<keyword evidence="11" id="KW-1185">Reference proteome</keyword>
<sequence length="401" mass="43180">MLQIIKAKRTAWGLAGFIALATAGCGNDGNQQQQQGQQEAPAHPAQVYQISSRNIELDKSYPAMIRSDTAASVLARVQGVLEEQHFQPGQLVEKGDPLFTIERATYAAAVAQQRANLASAQADLSNAQRDNQRYQQLFQRGAISAQQRDTASNTFETSRAAVEQARAALESAQIDLDYTTVRAPVSGLVSLNEVNVGNLVSSGTELATVTPLDPLEVRFQLPQSDAMQLRQQQSRSGTPPVRANLEVPSAVGQSAQLDGTLDFIGARVDEGTSSVQARARFSNPDGIFLPGQFVRVRLQDLMRFDVFAVPEIAVTQGLMGPQLYVLDDNNSITSRSVVPGEVAGHWQIISEGLQRGDRVVVSDPGGLNVGDRIDPQPFDGNPDQRSAQQGADESSDDADSE</sequence>
<dbReference type="GO" id="GO:0005886">
    <property type="term" value="C:plasma membrane"/>
    <property type="evidence" value="ECO:0007669"/>
    <property type="project" value="TreeGrafter"/>
</dbReference>
<evidence type="ECO:0000256" key="5">
    <source>
        <dbReference type="SAM" id="SignalP"/>
    </source>
</evidence>
<feature type="domain" description="Multidrug resistance protein MdtA-like beta-barrel" evidence="8">
    <location>
        <begin position="214"/>
        <end position="299"/>
    </location>
</feature>
<dbReference type="SUPFAM" id="SSF111369">
    <property type="entry name" value="HlyD-like secretion proteins"/>
    <property type="match status" value="1"/>
</dbReference>
<accession>A0A172YFM0</accession>
<evidence type="ECO:0000256" key="2">
    <source>
        <dbReference type="ARBA" id="ARBA00009477"/>
    </source>
</evidence>
<dbReference type="InterPro" id="IPR058627">
    <property type="entry name" value="MdtA-like_C"/>
</dbReference>
<dbReference type="PANTHER" id="PTHR30158:SF24">
    <property type="entry name" value="HLYD FAMILY SECRETION PROTEIN"/>
    <property type="match status" value="1"/>
</dbReference>
<dbReference type="Pfam" id="PF25917">
    <property type="entry name" value="BSH_RND"/>
    <property type="match status" value="1"/>
</dbReference>
<proteinExistence type="inferred from homology"/>
<dbReference type="InterPro" id="IPR006143">
    <property type="entry name" value="RND_pump_MFP"/>
</dbReference>
<protein>
    <submittedName>
        <fullName evidence="10">Efflux transporter periplasmic adaptor subunit</fullName>
    </submittedName>
</protein>